<proteinExistence type="predicted"/>
<evidence type="ECO:0000313" key="2">
    <source>
        <dbReference type="Proteomes" id="UP001172159"/>
    </source>
</evidence>
<dbReference type="AlphaFoldDB" id="A0AA40DK15"/>
<accession>A0AA40DK15</accession>
<dbReference type="Proteomes" id="UP001172159">
    <property type="component" value="Unassembled WGS sequence"/>
</dbReference>
<sequence>MRPLSEKKVPVGRRNRTDEIHPSVNLKEQGEERLFFRNMDQLARQLNQLVAEWEKWKETEKYRLVQFGFKYERISVRHTENAKASPDSCYIRCARYNDRIVVPISDVLAFLPYIFGRRLSDEECDIAATTLARCSFREVRKKVYEKIFGVHVEQTILFLLEDLQNVTTKVIAEIGRVLE</sequence>
<protein>
    <submittedName>
        <fullName evidence="1">Uncharacterized protein</fullName>
    </submittedName>
</protein>
<name>A0AA40DK15_9PEZI</name>
<comment type="caution">
    <text evidence="1">The sequence shown here is derived from an EMBL/GenBank/DDBJ whole genome shotgun (WGS) entry which is preliminary data.</text>
</comment>
<keyword evidence="2" id="KW-1185">Reference proteome</keyword>
<reference evidence="1" key="1">
    <citation type="submission" date="2023-06" db="EMBL/GenBank/DDBJ databases">
        <title>Genome-scale phylogeny and comparative genomics of the fungal order Sordariales.</title>
        <authorList>
            <consortium name="Lawrence Berkeley National Laboratory"/>
            <person name="Hensen N."/>
            <person name="Bonometti L."/>
            <person name="Westerberg I."/>
            <person name="Brannstrom I.O."/>
            <person name="Guillou S."/>
            <person name="Cros-Aarteil S."/>
            <person name="Calhoun S."/>
            <person name="Haridas S."/>
            <person name="Kuo A."/>
            <person name="Mondo S."/>
            <person name="Pangilinan J."/>
            <person name="Riley R."/>
            <person name="Labutti K."/>
            <person name="Andreopoulos B."/>
            <person name="Lipzen A."/>
            <person name="Chen C."/>
            <person name="Yanf M."/>
            <person name="Daum C."/>
            <person name="Ng V."/>
            <person name="Clum A."/>
            <person name="Steindorff A."/>
            <person name="Ohm R."/>
            <person name="Martin F."/>
            <person name="Silar P."/>
            <person name="Natvig D."/>
            <person name="Lalanne C."/>
            <person name="Gautier V."/>
            <person name="Ament-Velasquez S.L."/>
            <person name="Kruys A."/>
            <person name="Hutchinson M.I."/>
            <person name="Powell A.J."/>
            <person name="Barry K."/>
            <person name="Miller A.N."/>
            <person name="Grigoriev I.V."/>
            <person name="Debuchy R."/>
            <person name="Gladieux P."/>
            <person name="Thoren M.H."/>
            <person name="Johannesson H."/>
        </authorList>
    </citation>
    <scope>NUCLEOTIDE SEQUENCE</scope>
    <source>
        <strain evidence="1">CBS 540.89</strain>
    </source>
</reference>
<organism evidence="1 2">
    <name type="scientific">Apiosordaria backusii</name>
    <dbReference type="NCBI Taxonomy" id="314023"/>
    <lineage>
        <taxon>Eukaryota</taxon>
        <taxon>Fungi</taxon>
        <taxon>Dikarya</taxon>
        <taxon>Ascomycota</taxon>
        <taxon>Pezizomycotina</taxon>
        <taxon>Sordariomycetes</taxon>
        <taxon>Sordariomycetidae</taxon>
        <taxon>Sordariales</taxon>
        <taxon>Lasiosphaeriaceae</taxon>
        <taxon>Apiosordaria</taxon>
    </lineage>
</organism>
<gene>
    <name evidence="1" type="ORF">B0T21DRAFT_416545</name>
</gene>
<dbReference type="EMBL" id="JAUKTV010000021">
    <property type="protein sequence ID" value="KAK0704196.1"/>
    <property type="molecule type" value="Genomic_DNA"/>
</dbReference>
<evidence type="ECO:0000313" key="1">
    <source>
        <dbReference type="EMBL" id="KAK0704196.1"/>
    </source>
</evidence>